<dbReference type="EMBL" id="MSFU01000009">
    <property type="protein sequence ID" value="PWY75744.1"/>
    <property type="molecule type" value="Genomic_DNA"/>
</dbReference>
<feature type="compositionally biased region" description="Polar residues" evidence="6">
    <location>
        <begin position="328"/>
        <end position="338"/>
    </location>
</feature>
<evidence type="ECO:0000313" key="9">
    <source>
        <dbReference type="EMBL" id="PWY75744.1"/>
    </source>
</evidence>
<dbReference type="InterPro" id="IPR001356">
    <property type="entry name" value="HD"/>
</dbReference>
<evidence type="ECO:0000259" key="8">
    <source>
        <dbReference type="PROSITE" id="PS50157"/>
    </source>
</evidence>
<feature type="region of interest" description="Disordered" evidence="6">
    <location>
        <begin position="242"/>
        <end position="265"/>
    </location>
</feature>
<dbReference type="CDD" id="cd00086">
    <property type="entry name" value="homeodomain"/>
    <property type="match status" value="1"/>
</dbReference>
<dbReference type="SMART" id="SM00389">
    <property type="entry name" value="HOX"/>
    <property type="match status" value="1"/>
</dbReference>
<dbReference type="PROSITE" id="PS50071">
    <property type="entry name" value="HOMEOBOX_2"/>
    <property type="match status" value="1"/>
</dbReference>
<reference evidence="9" key="1">
    <citation type="submission" date="2016-12" db="EMBL/GenBank/DDBJ databases">
        <title>The genomes of Aspergillus section Nigri reveals drivers in fungal speciation.</title>
        <authorList>
            <consortium name="DOE Joint Genome Institute"/>
            <person name="Vesth T.C."/>
            <person name="Nybo J."/>
            <person name="Theobald S."/>
            <person name="Brandl J."/>
            <person name="Frisvad J.C."/>
            <person name="Nielsen K.F."/>
            <person name="Lyhne E.K."/>
            <person name="Kogle M.E."/>
            <person name="Kuo A."/>
            <person name="Riley R."/>
            <person name="Clum A."/>
            <person name="Nolan M."/>
            <person name="Lipzen A."/>
            <person name="Salamov A."/>
            <person name="Henrissat B."/>
            <person name="Wiebenga A."/>
            <person name="De vries R.P."/>
            <person name="Grigoriev I.V."/>
            <person name="Mortensen U.H."/>
            <person name="Andersen M.R."/>
            <person name="Baker S.E."/>
        </authorList>
    </citation>
    <scope>NUCLEOTIDE SEQUENCE</scope>
    <source>
        <strain evidence="9">CBS 122712</strain>
    </source>
</reference>
<feature type="DNA-binding region" description="Homeobox" evidence="5">
    <location>
        <begin position="149"/>
        <end position="211"/>
    </location>
</feature>
<dbReference type="PROSITE" id="PS50157">
    <property type="entry name" value="ZINC_FINGER_C2H2_2"/>
    <property type="match status" value="1"/>
</dbReference>
<evidence type="ECO:0000256" key="6">
    <source>
        <dbReference type="SAM" id="MobiDB-lite"/>
    </source>
</evidence>
<feature type="compositionally biased region" description="Polar residues" evidence="6">
    <location>
        <begin position="281"/>
        <end position="291"/>
    </location>
</feature>
<feature type="region of interest" description="Disordered" evidence="6">
    <location>
        <begin position="207"/>
        <end position="230"/>
    </location>
</feature>
<dbReference type="SUPFAM" id="SSF46689">
    <property type="entry name" value="Homeodomain-like"/>
    <property type="match status" value="1"/>
</dbReference>
<dbReference type="GO" id="GO:0008270">
    <property type="term" value="F:zinc ion binding"/>
    <property type="evidence" value="ECO:0007669"/>
    <property type="project" value="UniProtKB-KW"/>
</dbReference>
<dbReference type="GeneID" id="37059311"/>
<keyword evidence="2 5" id="KW-0371">Homeobox</keyword>
<keyword evidence="3 5" id="KW-0539">Nucleus</keyword>
<evidence type="ECO:0000259" key="7">
    <source>
        <dbReference type="PROSITE" id="PS50071"/>
    </source>
</evidence>
<dbReference type="Proteomes" id="UP000246171">
    <property type="component" value="Unassembled WGS sequence"/>
</dbReference>
<evidence type="ECO:0000313" key="10">
    <source>
        <dbReference type="Proteomes" id="UP000246171"/>
    </source>
</evidence>
<evidence type="ECO:0000256" key="1">
    <source>
        <dbReference type="ARBA" id="ARBA00023125"/>
    </source>
</evidence>
<feature type="compositionally biased region" description="Basic residues" evidence="6">
    <location>
        <begin position="339"/>
        <end position="349"/>
    </location>
</feature>
<organism evidence="9 10">
    <name type="scientific">Aspergillus eucalypticola (strain CBS 122712 / IBT 29274)</name>
    <dbReference type="NCBI Taxonomy" id="1448314"/>
    <lineage>
        <taxon>Eukaryota</taxon>
        <taxon>Fungi</taxon>
        <taxon>Dikarya</taxon>
        <taxon>Ascomycota</taxon>
        <taxon>Pezizomycotina</taxon>
        <taxon>Eurotiomycetes</taxon>
        <taxon>Eurotiomycetidae</taxon>
        <taxon>Eurotiales</taxon>
        <taxon>Aspergillaceae</taxon>
        <taxon>Aspergillus</taxon>
        <taxon>Aspergillus subgen. Circumdati</taxon>
    </lineage>
</organism>
<gene>
    <name evidence="9" type="ORF">BO83DRAFT_463429</name>
</gene>
<dbReference type="RefSeq" id="XP_025389274.1">
    <property type="nucleotide sequence ID" value="XM_025537349.1"/>
</dbReference>
<dbReference type="InterPro" id="IPR050224">
    <property type="entry name" value="TALE_homeobox"/>
</dbReference>
<dbReference type="Gene3D" id="1.10.10.60">
    <property type="entry name" value="Homeodomain-like"/>
    <property type="match status" value="1"/>
</dbReference>
<comment type="subcellular location">
    <subcellularLocation>
        <location evidence="5">Nucleus</location>
    </subcellularLocation>
</comment>
<keyword evidence="10" id="KW-1185">Reference proteome</keyword>
<comment type="caution">
    <text evidence="9">The sequence shown here is derived from an EMBL/GenBank/DDBJ whole genome shotgun (WGS) entry which is preliminary data.</text>
</comment>
<feature type="domain" description="Homeobox" evidence="7">
    <location>
        <begin position="147"/>
        <end position="210"/>
    </location>
</feature>
<dbReference type="GO" id="GO:0003677">
    <property type="term" value="F:DNA binding"/>
    <property type="evidence" value="ECO:0007669"/>
    <property type="project" value="UniProtKB-UniRule"/>
</dbReference>
<name>A0A317VN30_ASPEC</name>
<dbReference type="GO" id="GO:0005634">
    <property type="term" value="C:nucleus"/>
    <property type="evidence" value="ECO:0007669"/>
    <property type="project" value="UniProtKB-SubCell"/>
</dbReference>
<dbReference type="SMART" id="SM00355">
    <property type="entry name" value="ZnF_C2H2"/>
    <property type="match status" value="3"/>
</dbReference>
<dbReference type="Pfam" id="PF05920">
    <property type="entry name" value="Homeobox_KN"/>
    <property type="match status" value="1"/>
</dbReference>
<sequence>MVNSDLHEPPFSYCSHSREEDVAPTYLDSGQVSPMMHDSDPGVLSFDPSSLRYPVDERFHGNQHMPHLHNVTETYDSFRQLSLDSSIMQNDPLHEFVRADCISPESLYNSSCPEAWSMVSLDTGALIGERAVDAPSALASDAKYEQGGRKRRSHYYPRETVRILRDWLDQRQERPLATKEEREELLQRTGLTRTQLRNWLANSRRRVKVRSPTLQQNESLPSGAVDIPHQSVSQMTPFERWRYSPPEHEPAAPSDIAQALSNLPPGSHAELATGLVNSTAHSLDSGISQDSHPGHWDIFQTPSVGSHQTSRSSSSSISIASAFSQRSLPRSSLPGQSNYRRHRRRRQQRSKAPTLPNNLAPPHAQGLRRFQCTFCTDTFKTKYDWQRHEKSLHLSLEEWTCSPFGGIVPLDGHNVCALCLAINPDEKHLDLHEYYLCYEKGRQERTFSRKDHLHQHLRLVHNVKFGSWMESWKTSISEIQSRCGFCDTNLNTWTERVEHLATHFKAGMDMRQWQGDWGFEAAVQGLVENAMPPYLIGQERLTTNPYSAKSAKALETSFEADNSAVAGRDLVEEVNHWRILERELTDYIKSQLEIGVIPSNSTLQDMARMIVYSCDDPWNQTCADNPVWLGNLKREAGVEDFRKRKKQSFMKTTGESGSLG</sequence>
<dbReference type="InterPro" id="IPR008422">
    <property type="entry name" value="KN_HD"/>
</dbReference>
<dbReference type="InterPro" id="IPR013087">
    <property type="entry name" value="Znf_C2H2_type"/>
</dbReference>
<proteinExistence type="predicted"/>
<dbReference type="AlphaFoldDB" id="A0A317VN30"/>
<dbReference type="InterPro" id="IPR009057">
    <property type="entry name" value="Homeodomain-like_sf"/>
</dbReference>
<dbReference type="GO" id="GO:0006355">
    <property type="term" value="P:regulation of DNA-templated transcription"/>
    <property type="evidence" value="ECO:0007669"/>
    <property type="project" value="InterPro"/>
</dbReference>
<protein>
    <submittedName>
        <fullName evidence="9">Homeobox and C2H2 transcription factor</fullName>
    </submittedName>
</protein>
<keyword evidence="4" id="KW-0863">Zinc-finger</keyword>
<dbReference type="PROSITE" id="PS00028">
    <property type="entry name" value="ZINC_FINGER_C2H2_1"/>
    <property type="match status" value="1"/>
</dbReference>
<evidence type="ECO:0000256" key="4">
    <source>
        <dbReference type="PROSITE-ProRule" id="PRU00042"/>
    </source>
</evidence>
<dbReference type="PANTHER" id="PTHR11850">
    <property type="entry name" value="HOMEOBOX PROTEIN TRANSCRIPTION FACTORS"/>
    <property type="match status" value="1"/>
</dbReference>
<keyword evidence="1 5" id="KW-0238">DNA-binding</keyword>
<feature type="domain" description="C2H2-type" evidence="8">
    <location>
        <begin position="370"/>
        <end position="398"/>
    </location>
</feature>
<accession>A0A317VN30</accession>
<keyword evidence="4" id="KW-0479">Metal-binding</keyword>
<dbReference type="OrthoDB" id="5399138at2759"/>
<dbReference type="VEuPathDB" id="FungiDB:BO83DRAFT_463429"/>
<keyword evidence="4" id="KW-0862">Zinc</keyword>
<evidence type="ECO:0000256" key="5">
    <source>
        <dbReference type="PROSITE-ProRule" id="PRU00108"/>
    </source>
</evidence>
<feature type="region of interest" description="Disordered" evidence="6">
    <location>
        <begin position="281"/>
        <end position="362"/>
    </location>
</feature>
<feature type="compositionally biased region" description="Low complexity" evidence="6">
    <location>
        <begin position="303"/>
        <end position="327"/>
    </location>
</feature>
<evidence type="ECO:0000256" key="2">
    <source>
        <dbReference type="ARBA" id="ARBA00023155"/>
    </source>
</evidence>
<evidence type="ECO:0000256" key="3">
    <source>
        <dbReference type="ARBA" id="ARBA00023242"/>
    </source>
</evidence>